<name>A0A655EMW3_SALET</name>
<evidence type="ECO:0000313" key="2">
    <source>
        <dbReference type="Proteomes" id="UP000042394"/>
    </source>
</evidence>
<reference evidence="1 2" key="1">
    <citation type="submission" date="2015-03" db="EMBL/GenBank/DDBJ databases">
        <authorList>
            <consortium name="Pathogen Informatics"/>
        </authorList>
    </citation>
    <scope>NUCLEOTIDE SEQUENCE [LARGE SCALE GENOMIC DNA]</scope>
    <source>
        <strain evidence="1 2">D4891</strain>
    </source>
</reference>
<organism evidence="1 2">
    <name type="scientific">Salmonella enterica subsp. enterica serovar Bovismorbificans</name>
    <dbReference type="NCBI Taxonomy" id="58097"/>
    <lineage>
        <taxon>Bacteria</taxon>
        <taxon>Pseudomonadati</taxon>
        <taxon>Pseudomonadota</taxon>
        <taxon>Gammaproteobacteria</taxon>
        <taxon>Enterobacterales</taxon>
        <taxon>Enterobacteriaceae</taxon>
        <taxon>Salmonella</taxon>
    </lineage>
</organism>
<sequence>MFFRPVQHHPALAEAGDAIGFRQPIKGDGQQIRRQCGDRVMLGIVIENLVINFIGEDDEIMLARNVDNFHQQFFRIDGASRVVWINNDNTTRTWGDFGADIVKVREPVGRFIAKIMYRLAAGERYRCCP</sequence>
<dbReference type="Proteomes" id="UP000042394">
    <property type="component" value="Unassembled WGS sequence"/>
</dbReference>
<dbReference type="AlphaFoldDB" id="A0A655EMW3"/>
<evidence type="ECO:0000313" key="1">
    <source>
        <dbReference type="EMBL" id="CNV26183.1"/>
    </source>
</evidence>
<proteinExistence type="predicted"/>
<dbReference type="EMBL" id="CQPD01000083">
    <property type="protein sequence ID" value="CNV26183.1"/>
    <property type="molecule type" value="Genomic_DNA"/>
</dbReference>
<gene>
    <name evidence="1" type="ORF">ERS008207_04764</name>
</gene>
<accession>A0A655EMW3</accession>
<protein>
    <submittedName>
        <fullName evidence="1">Uncharacterized protein</fullName>
    </submittedName>
</protein>